<dbReference type="Pfam" id="PF02604">
    <property type="entry name" value="PhdYeFM_antitox"/>
    <property type="match status" value="1"/>
</dbReference>
<dbReference type="InterPro" id="IPR006442">
    <property type="entry name" value="Antitoxin_Phd/YefM"/>
</dbReference>
<evidence type="ECO:0000256" key="1">
    <source>
        <dbReference type="ARBA" id="ARBA00009981"/>
    </source>
</evidence>
<sequence length="90" mass="10238">MPTIRPISDLRNHANEISEFCHREREPVFITKNGTGDMVVMSIEEYERQQALIELYSKLSEAEAEIADGAVGEDFSEVARKLRSNIRGKI</sequence>
<evidence type="ECO:0000256" key="2">
    <source>
        <dbReference type="RuleBase" id="RU362080"/>
    </source>
</evidence>
<dbReference type="Proteomes" id="UP001493487">
    <property type="component" value="Unassembled WGS sequence"/>
</dbReference>
<accession>A0ABV1KMY5</accession>
<dbReference type="SUPFAM" id="SSF143120">
    <property type="entry name" value="YefM-like"/>
    <property type="match status" value="1"/>
</dbReference>
<reference evidence="3 4" key="1">
    <citation type="journal article" date="2023" name="Genome Announc.">
        <title>Pan-Genome Analyses of the Genus Cohnella and Proposal of the Novel Species Cohnella silvisoli sp. nov., Isolated from Forest Soil.</title>
        <authorList>
            <person name="Wang C."/>
            <person name="Mao L."/>
            <person name="Bao G."/>
            <person name="Zhu H."/>
        </authorList>
    </citation>
    <scope>NUCLEOTIDE SEQUENCE [LARGE SCALE GENOMIC DNA]</scope>
    <source>
        <strain evidence="3 4">NL03-T5-1</strain>
    </source>
</reference>
<comment type="caution">
    <text evidence="3">The sequence shown here is derived from an EMBL/GenBank/DDBJ whole genome shotgun (WGS) entry which is preliminary data.</text>
</comment>
<proteinExistence type="inferred from homology"/>
<name>A0ABV1KMY5_9BACL</name>
<dbReference type="InterPro" id="IPR036165">
    <property type="entry name" value="YefM-like_sf"/>
</dbReference>
<evidence type="ECO:0000313" key="4">
    <source>
        <dbReference type="Proteomes" id="UP001493487"/>
    </source>
</evidence>
<comment type="similarity">
    <text evidence="1 2">Belongs to the phD/YefM antitoxin family.</text>
</comment>
<evidence type="ECO:0000313" key="3">
    <source>
        <dbReference type="EMBL" id="MEQ4481178.1"/>
    </source>
</evidence>
<dbReference type="EMBL" id="JASKHM010000001">
    <property type="protein sequence ID" value="MEQ4481178.1"/>
    <property type="molecule type" value="Genomic_DNA"/>
</dbReference>
<keyword evidence="4" id="KW-1185">Reference proteome</keyword>
<protein>
    <recommendedName>
        <fullName evidence="2">Antitoxin</fullName>
    </recommendedName>
</protein>
<dbReference type="Gene3D" id="3.40.1620.10">
    <property type="entry name" value="YefM-like domain"/>
    <property type="match status" value="1"/>
</dbReference>
<comment type="function">
    <text evidence="2">Antitoxin component of a type II toxin-antitoxin (TA) system.</text>
</comment>
<dbReference type="RefSeq" id="WP_232182309.1">
    <property type="nucleotide sequence ID" value="NZ_JAIOAP010000001.1"/>
</dbReference>
<gene>
    <name evidence="3" type="ORF">QJS35_02090</name>
</gene>
<dbReference type="NCBIfam" id="TIGR01552">
    <property type="entry name" value="phd_fam"/>
    <property type="match status" value="1"/>
</dbReference>
<organism evidence="3 4">
    <name type="scientific">Cohnella silvisoli</name>
    <dbReference type="NCBI Taxonomy" id="2873699"/>
    <lineage>
        <taxon>Bacteria</taxon>
        <taxon>Bacillati</taxon>
        <taxon>Bacillota</taxon>
        <taxon>Bacilli</taxon>
        <taxon>Bacillales</taxon>
        <taxon>Paenibacillaceae</taxon>
        <taxon>Cohnella</taxon>
    </lineage>
</organism>